<evidence type="ECO:0000256" key="4">
    <source>
        <dbReference type="ARBA" id="ARBA00022989"/>
    </source>
</evidence>
<name>A0ABQ9YZA1_9CRUS</name>
<feature type="transmembrane region" description="Helical" evidence="6">
    <location>
        <begin position="197"/>
        <end position="222"/>
    </location>
</feature>
<dbReference type="CDD" id="cd17326">
    <property type="entry name" value="MFS_MFSD8"/>
    <property type="match status" value="1"/>
</dbReference>
<protein>
    <recommendedName>
        <fullName evidence="7">Major facilitator superfamily (MFS) profile domain-containing protein</fullName>
    </recommendedName>
</protein>
<dbReference type="SUPFAM" id="SSF103473">
    <property type="entry name" value="MFS general substrate transporter"/>
    <property type="match status" value="1"/>
</dbReference>
<accession>A0ABQ9YZA1</accession>
<evidence type="ECO:0000256" key="1">
    <source>
        <dbReference type="ARBA" id="ARBA00004127"/>
    </source>
</evidence>
<dbReference type="InterPro" id="IPR036259">
    <property type="entry name" value="MFS_trans_sf"/>
</dbReference>
<evidence type="ECO:0000256" key="2">
    <source>
        <dbReference type="ARBA" id="ARBA00022448"/>
    </source>
</evidence>
<dbReference type="PANTHER" id="PTHR23510">
    <property type="entry name" value="INNER MEMBRANE TRANSPORT PROTEIN YAJR"/>
    <property type="match status" value="1"/>
</dbReference>
<keyword evidence="2" id="KW-0813">Transport</keyword>
<keyword evidence="4 6" id="KW-1133">Transmembrane helix</keyword>
<dbReference type="InterPro" id="IPR011701">
    <property type="entry name" value="MFS"/>
</dbReference>
<feature type="transmembrane region" description="Helical" evidence="6">
    <location>
        <begin position="489"/>
        <end position="511"/>
    </location>
</feature>
<evidence type="ECO:0000259" key="7">
    <source>
        <dbReference type="PROSITE" id="PS50850"/>
    </source>
</evidence>
<evidence type="ECO:0000256" key="3">
    <source>
        <dbReference type="ARBA" id="ARBA00022692"/>
    </source>
</evidence>
<dbReference type="Gene3D" id="1.20.1250.20">
    <property type="entry name" value="MFS general substrate transporter like domains"/>
    <property type="match status" value="1"/>
</dbReference>
<comment type="subcellular location">
    <subcellularLocation>
        <location evidence="1">Endomembrane system</location>
        <topology evidence="1">Multi-pass membrane protein</topology>
    </subcellularLocation>
</comment>
<gene>
    <name evidence="8" type="ORF">OUZ56_011109</name>
</gene>
<feature type="transmembrane region" description="Helical" evidence="6">
    <location>
        <begin position="161"/>
        <end position="185"/>
    </location>
</feature>
<organism evidence="8 9">
    <name type="scientific">Daphnia magna</name>
    <dbReference type="NCBI Taxonomy" id="35525"/>
    <lineage>
        <taxon>Eukaryota</taxon>
        <taxon>Metazoa</taxon>
        <taxon>Ecdysozoa</taxon>
        <taxon>Arthropoda</taxon>
        <taxon>Crustacea</taxon>
        <taxon>Branchiopoda</taxon>
        <taxon>Diplostraca</taxon>
        <taxon>Cladocera</taxon>
        <taxon>Anomopoda</taxon>
        <taxon>Daphniidae</taxon>
        <taxon>Daphnia</taxon>
    </lineage>
</organism>
<feature type="transmembrane region" description="Helical" evidence="6">
    <location>
        <begin position="136"/>
        <end position="155"/>
    </location>
</feature>
<feature type="transmembrane region" description="Helical" evidence="6">
    <location>
        <begin position="63"/>
        <end position="83"/>
    </location>
</feature>
<evidence type="ECO:0000313" key="9">
    <source>
        <dbReference type="Proteomes" id="UP001234178"/>
    </source>
</evidence>
<proteinExistence type="predicted"/>
<dbReference type="Pfam" id="PF07690">
    <property type="entry name" value="MFS_1"/>
    <property type="match status" value="1"/>
</dbReference>
<keyword evidence="5 6" id="KW-0472">Membrane</keyword>
<feature type="transmembrane region" description="Helical" evidence="6">
    <location>
        <begin position="523"/>
        <end position="546"/>
    </location>
</feature>
<dbReference type="InterPro" id="IPR051068">
    <property type="entry name" value="MFS_Domain-Containing_Protein"/>
</dbReference>
<feature type="transmembrane region" description="Helical" evidence="6">
    <location>
        <begin position="552"/>
        <end position="573"/>
    </location>
</feature>
<dbReference type="Proteomes" id="UP001234178">
    <property type="component" value="Unassembled WGS sequence"/>
</dbReference>
<sequence>MFKRNKSYKLESIYDPKNAITQNSTKVQNENGDEKSPEAFTGSDGVIDYAKMTERPATRRRRFFSLGVVSFTAFIFNLSFSIILTSAKPYLDKMDPTAGTDFLGLFIAAQPLAQLIFSPIMGYLGNKLGSVRILSMISMSFLALGFALYACVAALPEPRRWYLFAARFLIGAAGGSITLCFSYIATATTTKERTTAVSLFQMAQSSAFVVGPAIQAAFAPLGSIIPEEGESQLYFDMYTGPAWLSVILAIINVFVFLPCIFTEYNIAKEEGEYLAELAAKNNKDNNKEKPELKDPDVVGLVTCIIVFASVQFNFIFLESVATLLTMEMLGWDEQRAIVIVGIGFAAAGLYSGLIFSVMAPTSRKVGERIVMMVGIIFLLLGPVALYPYSGPPPQFRCNGNGNGNGTESGHAALGANYFPELLIRDGIHDVWSTFEATAEEAEGNSTCLPVQSFNDTCSYNATCCIPDAGCPNCDQPWCETLPAITSGQMITGFALIVTGFPMGASMGNAVFSKILGPFPQGTWMGILGAGACLARVLCPICVTNLYSAYGTWYAFGFMTIVMAVVLIIFFIFYKRLVPYKYDDSN</sequence>
<dbReference type="EMBL" id="JAOYFB010000002">
    <property type="protein sequence ID" value="KAK4005978.1"/>
    <property type="molecule type" value="Genomic_DNA"/>
</dbReference>
<feature type="transmembrane region" description="Helical" evidence="6">
    <location>
        <begin position="242"/>
        <end position="261"/>
    </location>
</feature>
<feature type="transmembrane region" description="Helical" evidence="6">
    <location>
        <begin position="336"/>
        <end position="357"/>
    </location>
</feature>
<evidence type="ECO:0000256" key="6">
    <source>
        <dbReference type="SAM" id="Phobius"/>
    </source>
</evidence>
<feature type="domain" description="Major facilitator superfamily (MFS) profile" evidence="7">
    <location>
        <begin position="65"/>
        <end position="577"/>
    </location>
</feature>
<dbReference type="InterPro" id="IPR020846">
    <property type="entry name" value="MFS_dom"/>
</dbReference>
<comment type="caution">
    <text evidence="8">The sequence shown here is derived from an EMBL/GenBank/DDBJ whole genome shotgun (WGS) entry which is preliminary data.</text>
</comment>
<evidence type="ECO:0000313" key="8">
    <source>
        <dbReference type="EMBL" id="KAK4005978.1"/>
    </source>
</evidence>
<feature type="transmembrane region" description="Helical" evidence="6">
    <location>
        <begin position="369"/>
        <end position="388"/>
    </location>
</feature>
<feature type="transmembrane region" description="Helical" evidence="6">
    <location>
        <begin position="103"/>
        <end position="124"/>
    </location>
</feature>
<reference evidence="8 9" key="1">
    <citation type="journal article" date="2023" name="Nucleic Acids Res.">
        <title>The hologenome of Daphnia magna reveals possible DNA methylation and microbiome-mediated evolution of the host genome.</title>
        <authorList>
            <person name="Chaturvedi A."/>
            <person name="Li X."/>
            <person name="Dhandapani V."/>
            <person name="Marshall H."/>
            <person name="Kissane S."/>
            <person name="Cuenca-Cambronero M."/>
            <person name="Asole G."/>
            <person name="Calvet F."/>
            <person name="Ruiz-Romero M."/>
            <person name="Marangio P."/>
            <person name="Guigo R."/>
            <person name="Rago D."/>
            <person name="Mirbahai L."/>
            <person name="Eastwood N."/>
            <person name="Colbourne J.K."/>
            <person name="Zhou J."/>
            <person name="Mallon E."/>
            <person name="Orsini L."/>
        </authorList>
    </citation>
    <scope>NUCLEOTIDE SEQUENCE [LARGE SCALE GENOMIC DNA]</scope>
    <source>
        <strain evidence="8">LRV0_1</strain>
    </source>
</reference>
<evidence type="ECO:0000256" key="5">
    <source>
        <dbReference type="ARBA" id="ARBA00023136"/>
    </source>
</evidence>
<keyword evidence="9" id="KW-1185">Reference proteome</keyword>
<dbReference type="PROSITE" id="PS50850">
    <property type="entry name" value="MFS"/>
    <property type="match status" value="1"/>
</dbReference>
<dbReference type="PANTHER" id="PTHR23510:SF3">
    <property type="entry name" value="MAJOR FACILITATOR SUPERFAMILY DOMAIN-CONTAINING PROTEIN 8"/>
    <property type="match status" value="1"/>
</dbReference>
<feature type="transmembrane region" description="Helical" evidence="6">
    <location>
        <begin position="297"/>
        <end position="316"/>
    </location>
</feature>
<keyword evidence="3 6" id="KW-0812">Transmembrane</keyword>